<feature type="region of interest" description="Disordered" evidence="1">
    <location>
        <begin position="143"/>
        <end position="187"/>
    </location>
</feature>
<proteinExistence type="predicted"/>
<dbReference type="InterPro" id="IPR049806">
    <property type="entry name" value="MasK-like_C"/>
</dbReference>
<dbReference type="EMBL" id="QFQP01000003">
    <property type="protein sequence ID" value="PZR16639.1"/>
    <property type="molecule type" value="Genomic_DNA"/>
</dbReference>
<comment type="caution">
    <text evidence="3">The sequence shown here is derived from an EMBL/GenBank/DDBJ whole genome shotgun (WGS) entry which is preliminary data.</text>
</comment>
<reference evidence="3 4" key="1">
    <citation type="submission" date="2017-08" db="EMBL/GenBank/DDBJ databases">
        <title>Infants hospitalized years apart are colonized by the same room-sourced microbial strains.</title>
        <authorList>
            <person name="Brooks B."/>
            <person name="Olm M.R."/>
            <person name="Firek B.A."/>
            <person name="Baker R."/>
            <person name="Thomas B.C."/>
            <person name="Morowitz M.J."/>
            <person name="Banfield J.F."/>
        </authorList>
    </citation>
    <scope>NUCLEOTIDE SEQUENCE [LARGE SCALE GENOMIC DNA]</scope>
    <source>
        <strain evidence="3">S2_003_000_R2_14</strain>
    </source>
</reference>
<feature type="compositionally biased region" description="Polar residues" evidence="1">
    <location>
        <begin position="149"/>
        <end position="180"/>
    </location>
</feature>
<name>A0A2W5TM17_9BACT</name>
<accession>A0A2W5TM17</accession>
<evidence type="ECO:0000256" key="1">
    <source>
        <dbReference type="SAM" id="MobiDB-lite"/>
    </source>
</evidence>
<keyword evidence="2" id="KW-1133">Transmembrane helix</keyword>
<sequence>MADQWLFREGDLILGPVGAQQIIDKLYAGELLAQSEVQLMGSGRFVKVVEVPEFKVHVAKAEAKQRVDAHADQHHAEVKQKRNRALIIGAVVLVVLGVIVGVIGNYLAVHGGSKSAEELAWGDITVDAPTVGKAKRRDDDELVDYQGSGRKNPTQVAVKQPNGTTNTPRQPTTGKPNMGNSDPDGMSLGEVDEAGINAVVAKNKATLIGCIKQVAKPGVYMKIPIEFAIADAGKVSKVWVDNADLKGDSSFNECLLKELQKWPFKPGHSGNSVNLSFNVGKKS</sequence>
<dbReference type="AlphaFoldDB" id="A0A2W5TM17"/>
<organism evidence="3 4">
    <name type="scientific">Archangium gephyra</name>
    <dbReference type="NCBI Taxonomy" id="48"/>
    <lineage>
        <taxon>Bacteria</taxon>
        <taxon>Pseudomonadati</taxon>
        <taxon>Myxococcota</taxon>
        <taxon>Myxococcia</taxon>
        <taxon>Myxococcales</taxon>
        <taxon>Cystobacterineae</taxon>
        <taxon>Archangiaceae</taxon>
        <taxon>Archangium</taxon>
    </lineage>
</organism>
<dbReference type="NCBIfam" id="NF033768">
    <property type="entry name" value="myxo_SS_tail"/>
    <property type="match status" value="1"/>
</dbReference>
<evidence type="ECO:0000256" key="2">
    <source>
        <dbReference type="SAM" id="Phobius"/>
    </source>
</evidence>
<evidence type="ECO:0000313" key="3">
    <source>
        <dbReference type="EMBL" id="PZR16639.1"/>
    </source>
</evidence>
<protein>
    <recommendedName>
        <fullName evidence="5">AgmX/PglI C-terminal domain-containing protein</fullName>
    </recommendedName>
</protein>
<evidence type="ECO:0008006" key="5">
    <source>
        <dbReference type="Google" id="ProtNLM"/>
    </source>
</evidence>
<keyword evidence="2" id="KW-0472">Membrane</keyword>
<feature type="transmembrane region" description="Helical" evidence="2">
    <location>
        <begin position="85"/>
        <end position="108"/>
    </location>
</feature>
<evidence type="ECO:0000313" key="4">
    <source>
        <dbReference type="Proteomes" id="UP000249061"/>
    </source>
</evidence>
<dbReference type="Proteomes" id="UP000249061">
    <property type="component" value="Unassembled WGS sequence"/>
</dbReference>
<gene>
    <name evidence="3" type="ORF">DI536_05630</name>
</gene>
<keyword evidence="2" id="KW-0812">Transmembrane</keyword>